<dbReference type="PANTHER" id="PTHR21689:SF2">
    <property type="entry name" value="PROTEIN LIN-9 HOMOLOG"/>
    <property type="match status" value="1"/>
</dbReference>
<dbReference type="GO" id="GO:0006357">
    <property type="term" value="P:regulation of transcription by RNA polymerase II"/>
    <property type="evidence" value="ECO:0007669"/>
    <property type="project" value="TreeGrafter"/>
</dbReference>
<evidence type="ECO:0000256" key="2">
    <source>
        <dbReference type="ARBA" id="ARBA00023242"/>
    </source>
</evidence>
<feature type="coiled-coil region" evidence="3">
    <location>
        <begin position="590"/>
        <end position="620"/>
    </location>
</feature>
<accession>A0AAQ3KHV8</accession>
<dbReference type="Pfam" id="PF06584">
    <property type="entry name" value="DIRP"/>
    <property type="match status" value="1"/>
</dbReference>
<comment type="subcellular location">
    <subcellularLocation>
        <location evidence="1">Nucleus</location>
    </subcellularLocation>
</comment>
<feature type="region of interest" description="Disordered" evidence="4">
    <location>
        <begin position="278"/>
        <end position="308"/>
    </location>
</feature>
<reference evidence="6 7" key="1">
    <citation type="submission" date="2023-10" db="EMBL/GenBank/DDBJ databases">
        <title>Chromosome-scale genome assembly provides insights into flower coloration mechanisms of Canna indica.</title>
        <authorList>
            <person name="Li C."/>
        </authorList>
    </citation>
    <scope>NUCLEOTIDE SEQUENCE [LARGE SCALE GENOMIC DNA]</scope>
    <source>
        <tissue evidence="6">Flower</tissue>
    </source>
</reference>
<keyword evidence="3" id="KW-0175">Coiled coil</keyword>
<feature type="domain" description="DIRP" evidence="5">
    <location>
        <begin position="369"/>
        <end position="472"/>
    </location>
</feature>
<evidence type="ECO:0000256" key="3">
    <source>
        <dbReference type="SAM" id="Coils"/>
    </source>
</evidence>
<organism evidence="6 7">
    <name type="scientific">Canna indica</name>
    <name type="common">Indian-shot</name>
    <dbReference type="NCBI Taxonomy" id="4628"/>
    <lineage>
        <taxon>Eukaryota</taxon>
        <taxon>Viridiplantae</taxon>
        <taxon>Streptophyta</taxon>
        <taxon>Embryophyta</taxon>
        <taxon>Tracheophyta</taxon>
        <taxon>Spermatophyta</taxon>
        <taxon>Magnoliopsida</taxon>
        <taxon>Liliopsida</taxon>
        <taxon>Zingiberales</taxon>
        <taxon>Cannaceae</taxon>
        <taxon>Canna</taxon>
    </lineage>
</organism>
<evidence type="ECO:0000313" key="6">
    <source>
        <dbReference type="EMBL" id="WOL09085.1"/>
    </source>
</evidence>
<dbReference type="GO" id="GO:0017053">
    <property type="term" value="C:transcription repressor complex"/>
    <property type="evidence" value="ECO:0007669"/>
    <property type="project" value="InterPro"/>
</dbReference>
<dbReference type="InterPro" id="IPR033471">
    <property type="entry name" value="DIRP"/>
</dbReference>
<evidence type="ECO:0000259" key="5">
    <source>
        <dbReference type="SMART" id="SM01135"/>
    </source>
</evidence>
<name>A0AAQ3KHV8_9LILI</name>
<dbReference type="Proteomes" id="UP001327560">
    <property type="component" value="Chromosome 5"/>
</dbReference>
<evidence type="ECO:0000256" key="1">
    <source>
        <dbReference type="ARBA" id="ARBA00004123"/>
    </source>
</evidence>
<keyword evidence="2" id="KW-0539">Nucleus</keyword>
<gene>
    <name evidence="6" type="ORF">Cni_G17838</name>
</gene>
<dbReference type="PANTHER" id="PTHR21689">
    <property type="entry name" value="LIN-9"/>
    <property type="match status" value="1"/>
</dbReference>
<evidence type="ECO:0000313" key="7">
    <source>
        <dbReference type="Proteomes" id="UP001327560"/>
    </source>
</evidence>
<dbReference type="GO" id="GO:0006351">
    <property type="term" value="P:DNA-templated transcription"/>
    <property type="evidence" value="ECO:0007669"/>
    <property type="project" value="InterPro"/>
</dbReference>
<protein>
    <submittedName>
        <fullName evidence="6">Protein ALWAYS EARLY 2-like isoform X4</fullName>
    </submittedName>
</protein>
<evidence type="ECO:0000256" key="4">
    <source>
        <dbReference type="SAM" id="MobiDB-lite"/>
    </source>
</evidence>
<dbReference type="InterPro" id="IPR010561">
    <property type="entry name" value="LIN-9/ALY1"/>
</dbReference>
<dbReference type="GO" id="GO:0051726">
    <property type="term" value="P:regulation of cell cycle"/>
    <property type="evidence" value="ECO:0007669"/>
    <property type="project" value="TreeGrafter"/>
</dbReference>
<dbReference type="AlphaFoldDB" id="A0AAQ3KHV8"/>
<dbReference type="GO" id="GO:0003677">
    <property type="term" value="F:DNA binding"/>
    <property type="evidence" value="ECO:0007669"/>
    <property type="project" value="TreeGrafter"/>
</dbReference>
<dbReference type="GO" id="GO:0005654">
    <property type="term" value="C:nucleoplasm"/>
    <property type="evidence" value="ECO:0007669"/>
    <property type="project" value="TreeGrafter"/>
</dbReference>
<sequence>MNKMTVLLQAYLSLPEGAATAFGLIARMTDQYDILERDIGDHEKDQVLRRSCEPQKQGRLKSQSVLLKGSKRMVSLQNQSTPSTSGCLSLLRKNPSADILGGGQDRVVGKRTRRLPIQLLHQKVTIDNLESPNQMDSHSKTTVSPEGSFEESLAFAKDSKIHGLPQVSLNTHRKVEQIGSSPISSSHSKDCAIGRMDADNINVNEVSRLQDSDCSNASAVKYKLKMLQGAEDREEICACVGPMNKPLPDLTPDEILALDALQVLADFPPKLFLTPASESELKDHGNSTSKVRKDRDSASDPGDHLPTKKFKIESNLPAWQDALLEAKQKCYPSTSKAHKGKGKVMKLKGSLSKCLSSQLLRRWCSFEWFYSAIDYSWFAKNDFLEYLNHAKLGHVQRLTRLGWSIIRRSLGKARRLSECFLLEERKKLEQYRESVRSYYAVLCAGITIREELPRDLAIPLSIGQTVIACHPKTREIHDGKVIDVHPSHYRVQFDTPELTIEYVKDIYCMPFDPLENVPDDFRRQTAFSQLCKSLLVQKTDDHLMQQEVNDYSKFASKEISLVADVSKNASCSQPFMLSDTKAREADIKTIAELTRTLEKKQALVAELKNMNDEVTQEQKNGDSMTKVEQFTMQYGMVLQQLQQTNYQVDSSLLELRQCNVLDLKQINTFQENSTPPYFRSPRNLGLLGPCRAFQNDDFCSKLESHFPEIVETSRKKAKIMVDHSVQAMSFLEGRMNTVAGTGKGSLKSAKNITSGGNADRLDTIKVPLPELGKLVTGNEKTSCMLEAATCHIPRPNLQISSNVHGQIPSELISSCVAALFMIEGCAERQYPPAEIAKILELAVSSLQPCCSQNLPIYREIERCMGIIKSQMLALIPTASPSLHTKISA</sequence>
<dbReference type="SMART" id="SM01135">
    <property type="entry name" value="DIRP"/>
    <property type="match status" value="1"/>
</dbReference>
<proteinExistence type="predicted"/>
<dbReference type="EMBL" id="CP136894">
    <property type="protein sequence ID" value="WOL09085.1"/>
    <property type="molecule type" value="Genomic_DNA"/>
</dbReference>
<keyword evidence="7" id="KW-1185">Reference proteome</keyword>
<feature type="compositionally biased region" description="Basic and acidic residues" evidence="4">
    <location>
        <begin position="279"/>
        <end position="308"/>
    </location>
</feature>